<feature type="binding site" evidence="7">
    <location>
        <position position="157"/>
    </location>
    <ligand>
        <name>substrate</name>
    </ligand>
</feature>
<evidence type="ECO:0000256" key="6">
    <source>
        <dbReference type="ARBA" id="ARBA00070405"/>
    </source>
</evidence>
<reference evidence="9 10" key="1">
    <citation type="submission" date="2019-03" db="EMBL/GenBank/DDBJ databases">
        <title>Genomic Encyclopedia of Archaeal and Bacterial Type Strains, Phase II (KMG-II): from individual species to whole genera.</title>
        <authorList>
            <person name="Goeker M."/>
        </authorList>
    </citation>
    <scope>NUCLEOTIDE SEQUENCE [LARGE SCALE GENOMIC DNA]</scope>
    <source>
        <strain evidence="9 10">DSM 24323</strain>
    </source>
</reference>
<dbReference type="InterPro" id="IPR015868">
    <property type="entry name" value="Glutaminase"/>
</dbReference>
<dbReference type="SUPFAM" id="SSF56601">
    <property type="entry name" value="beta-lactamase/transpeptidase-like"/>
    <property type="match status" value="1"/>
</dbReference>
<dbReference type="PANTHER" id="PTHR12544">
    <property type="entry name" value="GLUTAMINASE"/>
    <property type="match status" value="1"/>
</dbReference>
<feature type="binding site" evidence="7">
    <location>
        <position position="240"/>
    </location>
    <ligand>
        <name>substrate</name>
    </ligand>
</feature>
<keyword evidence="4 7" id="KW-0378">Hydrolase</keyword>
<evidence type="ECO:0000256" key="1">
    <source>
        <dbReference type="ARBA" id="ARBA00011076"/>
    </source>
</evidence>
<dbReference type="PANTHER" id="PTHR12544:SF29">
    <property type="entry name" value="GLUTAMINASE"/>
    <property type="match status" value="1"/>
</dbReference>
<evidence type="ECO:0000256" key="2">
    <source>
        <dbReference type="ARBA" id="ARBA00011881"/>
    </source>
</evidence>
<evidence type="ECO:0000256" key="5">
    <source>
        <dbReference type="ARBA" id="ARBA00049534"/>
    </source>
</evidence>
<dbReference type="GO" id="GO:0006537">
    <property type="term" value="P:glutamate biosynthetic process"/>
    <property type="evidence" value="ECO:0007669"/>
    <property type="project" value="TreeGrafter"/>
</dbReference>
<name>A0A4R7J4M5_9ACTN</name>
<dbReference type="HAMAP" id="MF_00313">
    <property type="entry name" value="Glutaminase"/>
    <property type="match status" value="1"/>
</dbReference>
<evidence type="ECO:0000256" key="7">
    <source>
        <dbReference type="HAMAP-Rule" id="MF_00313"/>
    </source>
</evidence>
<proteinExistence type="inferred from homology"/>
<dbReference type="InterPro" id="IPR036513">
    <property type="entry name" value="STAS_dom_sf"/>
</dbReference>
<dbReference type="NCBIfam" id="TIGR03814">
    <property type="entry name" value="Gln_ase"/>
    <property type="match status" value="1"/>
</dbReference>
<gene>
    <name evidence="7" type="primary">glsA</name>
    <name evidence="9" type="ORF">CLV29_2708</name>
</gene>
<dbReference type="InterPro" id="IPR002645">
    <property type="entry name" value="STAS_dom"/>
</dbReference>
<evidence type="ECO:0000256" key="4">
    <source>
        <dbReference type="ARBA" id="ARBA00022801"/>
    </source>
</evidence>
<sequence length="399" mass="42877">MKSPIPDYLAEVLDNCGADSGERADHIPQLAAADPDLLGVAVATVSGSLYTAGDTDVEVSIQSVSKPFVYALALCDLGTDAVDAKIDVEPSGDAFNEISLDPRTGRPSNPMINAGAIAANGLVTGNDPGHRFERVLDFVSRLAGRQLVVDEEVYESEMSQVYRNRALANLLRSHDIVSGDPEDALRGYIRQCSILVNCKDLAMMAATLASGGVHPISGERVVGAQVNRRVLSVMTTCGMYDAAGDWMTNVGIPAKSGVSGVLIGALPGQVGVASFSPRLDPHGNSVRGVRIFERLSEDMGMHMMEPPQPGRSVLRSRHRQGDQEVIELEGTVQFSQAEAVVRGLDEQPTDQGTVVFDLSRVYSINDVALKIFREVHQRLLDDGLQVEVRDPDHVYDSAI</sequence>
<dbReference type="NCBIfam" id="NF002134">
    <property type="entry name" value="PRK00971.1-4"/>
    <property type="match status" value="1"/>
</dbReference>
<dbReference type="RefSeq" id="WP_133755584.1">
    <property type="nucleotide sequence ID" value="NZ_CP171129.1"/>
</dbReference>
<feature type="binding site" evidence="7">
    <location>
        <position position="63"/>
    </location>
    <ligand>
        <name>substrate</name>
    </ligand>
</feature>
<dbReference type="PROSITE" id="PS50801">
    <property type="entry name" value="STAS"/>
    <property type="match status" value="1"/>
</dbReference>
<dbReference type="EMBL" id="SOAW01000002">
    <property type="protein sequence ID" value="TDT31293.1"/>
    <property type="molecule type" value="Genomic_DNA"/>
</dbReference>
<evidence type="ECO:0000256" key="3">
    <source>
        <dbReference type="ARBA" id="ARBA00012918"/>
    </source>
</evidence>
<dbReference type="SUPFAM" id="SSF52091">
    <property type="entry name" value="SpoIIaa-like"/>
    <property type="match status" value="1"/>
</dbReference>
<dbReference type="OrthoDB" id="9788822at2"/>
<comment type="catalytic activity">
    <reaction evidence="5 7">
        <text>L-glutamine + H2O = L-glutamate + NH4(+)</text>
        <dbReference type="Rhea" id="RHEA:15889"/>
        <dbReference type="ChEBI" id="CHEBI:15377"/>
        <dbReference type="ChEBI" id="CHEBI:28938"/>
        <dbReference type="ChEBI" id="CHEBI:29985"/>
        <dbReference type="ChEBI" id="CHEBI:58359"/>
        <dbReference type="EC" id="3.5.1.2"/>
    </reaction>
</comment>
<dbReference type="Gene3D" id="3.30.750.24">
    <property type="entry name" value="STAS domain"/>
    <property type="match status" value="1"/>
</dbReference>
<evidence type="ECO:0000313" key="10">
    <source>
        <dbReference type="Proteomes" id="UP000295371"/>
    </source>
</evidence>
<dbReference type="FunFam" id="3.40.710.10:FF:000005">
    <property type="entry name" value="Glutaminase"/>
    <property type="match status" value="1"/>
</dbReference>
<organism evidence="9 10">
    <name type="scientific">Naumannella halotolerans</name>
    <dbReference type="NCBI Taxonomy" id="993414"/>
    <lineage>
        <taxon>Bacteria</taxon>
        <taxon>Bacillati</taxon>
        <taxon>Actinomycetota</taxon>
        <taxon>Actinomycetes</taxon>
        <taxon>Propionibacteriales</taxon>
        <taxon>Propionibacteriaceae</taxon>
        <taxon>Naumannella</taxon>
    </lineage>
</organism>
<feature type="binding site" evidence="7">
    <location>
        <position position="258"/>
    </location>
    <ligand>
        <name>substrate</name>
    </ligand>
</feature>
<protein>
    <recommendedName>
        <fullName evidence="6 7">Glutaminase</fullName>
        <ecNumber evidence="3 7">3.5.1.2</ecNumber>
    </recommendedName>
</protein>
<comment type="subunit">
    <text evidence="2 7">Homotetramer.</text>
</comment>
<feature type="domain" description="STAS" evidence="8">
    <location>
        <begin position="325"/>
        <end position="399"/>
    </location>
</feature>
<dbReference type="InterPro" id="IPR012338">
    <property type="entry name" value="Beta-lactam/transpept-like"/>
</dbReference>
<dbReference type="GO" id="GO:0006543">
    <property type="term" value="P:L-glutamine catabolic process"/>
    <property type="evidence" value="ECO:0007669"/>
    <property type="project" value="TreeGrafter"/>
</dbReference>
<comment type="caution">
    <text evidence="9">The sequence shown here is derived from an EMBL/GenBank/DDBJ whole genome shotgun (WGS) entry which is preliminary data.</text>
</comment>
<dbReference type="Pfam" id="PF04960">
    <property type="entry name" value="Glutaminase"/>
    <property type="match status" value="1"/>
</dbReference>
<dbReference type="GO" id="GO:0004359">
    <property type="term" value="F:glutaminase activity"/>
    <property type="evidence" value="ECO:0007669"/>
    <property type="project" value="UniProtKB-UniRule"/>
</dbReference>
<feature type="binding site" evidence="7">
    <location>
        <position position="188"/>
    </location>
    <ligand>
        <name>substrate</name>
    </ligand>
</feature>
<comment type="similarity">
    <text evidence="1 7">Belongs to the glutaminase family.</text>
</comment>
<keyword evidence="10" id="KW-1185">Reference proteome</keyword>
<dbReference type="AlphaFoldDB" id="A0A4R7J4M5"/>
<keyword evidence="7" id="KW-0007">Acetylation</keyword>
<evidence type="ECO:0000313" key="9">
    <source>
        <dbReference type="EMBL" id="TDT31293.1"/>
    </source>
</evidence>
<dbReference type="Proteomes" id="UP000295371">
    <property type="component" value="Unassembled WGS sequence"/>
</dbReference>
<dbReference type="EC" id="3.5.1.2" evidence="3 7"/>
<dbReference type="Gene3D" id="3.40.710.10">
    <property type="entry name" value="DD-peptidase/beta-lactamase superfamily"/>
    <property type="match status" value="1"/>
</dbReference>
<feature type="binding site" evidence="7">
    <location>
        <position position="164"/>
    </location>
    <ligand>
        <name>substrate</name>
    </ligand>
</feature>
<evidence type="ECO:0000259" key="8">
    <source>
        <dbReference type="PROSITE" id="PS50801"/>
    </source>
</evidence>
<feature type="binding site" evidence="7">
    <location>
        <position position="113"/>
    </location>
    <ligand>
        <name>substrate</name>
    </ligand>
</feature>
<accession>A0A4R7J4M5</accession>